<dbReference type="GO" id="GO:0005267">
    <property type="term" value="F:potassium channel activity"/>
    <property type="evidence" value="ECO:0007669"/>
    <property type="project" value="UniProtKB-KW"/>
</dbReference>
<evidence type="ECO:0000256" key="6">
    <source>
        <dbReference type="ARBA" id="ARBA00022826"/>
    </source>
</evidence>
<dbReference type="Proteomes" id="UP000196151">
    <property type="component" value="Chromosome"/>
</dbReference>
<evidence type="ECO:0000256" key="4">
    <source>
        <dbReference type="ARBA" id="ARBA00022538"/>
    </source>
</evidence>
<evidence type="ECO:0000256" key="7">
    <source>
        <dbReference type="ARBA" id="ARBA00022958"/>
    </source>
</evidence>
<dbReference type="GO" id="GO:0016020">
    <property type="term" value="C:membrane"/>
    <property type="evidence" value="ECO:0007669"/>
    <property type="project" value="UniProtKB-SubCell"/>
</dbReference>
<proteinExistence type="inferred from homology"/>
<keyword evidence="6" id="KW-0631">Potassium channel</keyword>
<reference evidence="14" key="1">
    <citation type="submission" date="2017-05" db="EMBL/GenBank/DDBJ databases">
        <title>The Genome Sequence of Enterococcus sp. 9D6_DIV0238.</title>
        <authorList>
            <consortium name="The Broad Institute Genomics Platform"/>
            <consortium name="The Broad Institute Genomic Center for Infectious Diseases"/>
            <person name="Earl A."/>
            <person name="Manson A."/>
            <person name="Schwartman J."/>
            <person name="Gilmore M."/>
            <person name="Abouelleil A."/>
            <person name="Cao P."/>
            <person name="Chapman S."/>
            <person name="Cusick C."/>
            <person name="Shea T."/>
            <person name="Young S."/>
            <person name="Neafsey D."/>
            <person name="Nusbaum C."/>
            <person name="Birren B."/>
        </authorList>
    </citation>
    <scope>NUCLEOTIDE SEQUENCE [LARGE SCALE GENOMIC DNA]</scope>
    <source>
        <strain evidence="14">9D6_DIV0238</strain>
    </source>
</reference>
<dbReference type="InterPro" id="IPR010617">
    <property type="entry name" value="TMEM175-like"/>
</dbReference>
<reference evidence="15" key="2">
    <citation type="submission" date="2017-05" db="EMBL/GenBank/DDBJ databases">
        <authorList>
            <consortium name="The Broad Institute Genomics Platform"/>
            <consortium name="The Broad Institute Genomic Center for Infectious Diseases"/>
            <person name="Earl A."/>
            <person name="Manson A."/>
            <person name="Schwartman J."/>
            <person name="Gilmore M."/>
            <person name="Abouelleil A."/>
            <person name="Cao P."/>
            <person name="Chapman S."/>
            <person name="Cusick C."/>
            <person name="Shea T."/>
            <person name="Young S."/>
            <person name="Neafsey D."/>
            <person name="Nusbaum C."/>
            <person name="Birren B."/>
        </authorList>
    </citation>
    <scope>NUCLEOTIDE SEQUENCE</scope>
    <source>
        <strain evidence="15">9D6_DIV0238</strain>
    </source>
</reference>
<evidence type="ECO:0000256" key="10">
    <source>
        <dbReference type="ARBA" id="ARBA00023136"/>
    </source>
</evidence>
<dbReference type="EMBL" id="CP147246">
    <property type="protein sequence ID" value="WYJ94049.1"/>
    <property type="molecule type" value="Genomic_DNA"/>
</dbReference>
<keyword evidence="16" id="KW-1185">Reference proteome</keyword>
<evidence type="ECO:0000256" key="9">
    <source>
        <dbReference type="ARBA" id="ARBA00023065"/>
    </source>
</evidence>
<dbReference type="EMBL" id="NIBQ01000002">
    <property type="protein sequence ID" value="OUZ32818.1"/>
    <property type="molecule type" value="Genomic_DNA"/>
</dbReference>
<evidence type="ECO:0008006" key="17">
    <source>
        <dbReference type="Google" id="ProtNLM"/>
    </source>
</evidence>
<evidence type="ECO:0000256" key="11">
    <source>
        <dbReference type="ARBA" id="ARBA00023303"/>
    </source>
</evidence>
<dbReference type="GO" id="GO:0015252">
    <property type="term" value="F:proton channel activity"/>
    <property type="evidence" value="ECO:0007669"/>
    <property type="project" value="InterPro"/>
</dbReference>
<comment type="similarity">
    <text evidence="2">Belongs to the TMEM175 family.</text>
</comment>
<name>A0A200J6N2_9ENTE</name>
<dbReference type="AlphaFoldDB" id="A0A200J6N2"/>
<evidence type="ECO:0000256" key="12">
    <source>
        <dbReference type="ARBA" id="ARBA00034430"/>
    </source>
</evidence>
<keyword evidence="5 13" id="KW-0812">Transmembrane</keyword>
<feature type="transmembrane region" description="Helical" evidence="13">
    <location>
        <begin position="83"/>
        <end position="106"/>
    </location>
</feature>
<comment type="subcellular location">
    <subcellularLocation>
        <location evidence="1">Membrane</location>
        <topology evidence="1">Multi-pass membrane protein</topology>
    </subcellularLocation>
</comment>
<reference evidence="15" key="3">
    <citation type="submission" date="2024-03" db="EMBL/GenBank/DDBJ databases">
        <title>The Genome Sequence of Enterococcus sp. DIV0238c.</title>
        <authorList>
            <consortium name="The Broad Institute Genomics Platform"/>
            <consortium name="The Broad Institute Microbial Omics Core"/>
            <consortium name="The Broad Institute Genomic Center for Infectious Diseases"/>
            <person name="Earl A."/>
            <person name="Manson A."/>
            <person name="Gilmore M."/>
            <person name="Schwartman J."/>
            <person name="Shea T."/>
            <person name="Abouelleil A."/>
            <person name="Cao P."/>
            <person name="Chapman S."/>
            <person name="Cusick C."/>
            <person name="Young S."/>
            <person name="Neafsey D."/>
            <person name="Nusbaum C."/>
            <person name="Birren B."/>
        </authorList>
    </citation>
    <scope>NUCLEOTIDE SEQUENCE</scope>
    <source>
        <strain evidence="15">9D6_DIV0238</strain>
    </source>
</reference>
<keyword evidence="4" id="KW-0633">Potassium transport</keyword>
<evidence type="ECO:0000256" key="2">
    <source>
        <dbReference type="ARBA" id="ARBA00006920"/>
    </source>
</evidence>
<keyword evidence="3" id="KW-0813">Transport</keyword>
<keyword evidence="8 13" id="KW-1133">Transmembrane helix</keyword>
<keyword evidence="9" id="KW-0406">Ion transport</keyword>
<organism evidence="14">
    <name type="scientific">Candidatus Enterococcus dunnyi</name>
    <dbReference type="NCBI Taxonomy" id="1834192"/>
    <lineage>
        <taxon>Bacteria</taxon>
        <taxon>Bacillati</taxon>
        <taxon>Bacillota</taxon>
        <taxon>Bacilli</taxon>
        <taxon>Lactobacillales</taxon>
        <taxon>Enterococcaceae</taxon>
        <taxon>Enterococcus</taxon>
    </lineage>
</organism>
<evidence type="ECO:0000313" key="15">
    <source>
        <dbReference type="EMBL" id="WYJ94049.1"/>
    </source>
</evidence>
<evidence type="ECO:0000256" key="5">
    <source>
        <dbReference type="ARBA" id="ARBA00022692"/>
    </source>
</evidence>
<sequence>MEIPIPNSGDYTGFLESLLTFAISFFIVAGYWNDHRKLFEQIKKINEPFVIRNTCFLFSLVLIPFFTSWSMEAADKQLPTLAYGLLLIAVNGTFSRLFKAGIPLAVEEESRQK</sequence>
<evidence type="ECO:0000256" key="3">
    <source>
        <dbReference type="ARBA" id="ARBA00022448"/>
    </source>
</evidence>
<gene>
    <name evidence="14" type="ORF">A5889_001527</name>
    <name evidence="15" type="ORF">A5889_001551</name>
</gene>
<dbReference type="RefSeq" id="WP_176372817.1">
    <property type="nucleotide sequence ID" value="NZ_CP147246.1"/>
</dbReference>
<evidence type="ECO:0000313" key="16">
    <source>
        <dbReference type="Proteomes" id="UP000196151"/>
    </source>
</evidence>
<evidence type="ECO:0000256" key="8">
    <source>
        <dbReference type="ARBA" id="ARBA00022989"/>
    </source>
</evidence>
<feature type="transmembrane region" description="Helical" evidence="13">
    <location>
        <begin position="12"/>
        <end position="32"/>
    </location>
</feature>
<comment type="catalytic activity">
    <reaction evidence="12">
        <text>K(+)(in) = K(+)(out)</text>
        <dbReference type="Rhea" id="RHEA:29463"/>
        <dbReference type="ChEBI" id="CHEBI:29103"/>
    </reaction>
</comment>
<keyword evidence="11" id="KW-0407">Ion channel</keyword>
<evidence type="ECO:0000313" key="14">
    <source>
        <dbReference type="EMBL" id="OUZ32818.1"/>
    </source>
</evidence>
<evidence type="ECO:0000256" key="13">
    <source>
        <dbReference type="SAM" id="Phobius"/>
    </source>
</evidence>
<keyword evidence="7" id="KW-0630">Potassium</keyword>
<keyword evidence="10 13" id="KW-0472">Membrane</keyword>
<feature type="transmembrane region" description="Helical" evidence="13">
    <location>
        <begin position="53"/>
        <end position="71"/>
    </location>
</feature>
<dbReference type="Pfam" id="PF06736">
    <property type="entry name" value="TMEM175"/>
    <property type="match status" value="1"/>
</dbReference>
<evidence type="ECO:0000256" key="1">
    <source>
        <dbReference type="ARBA" id="ARBA00004141"/>
    </source>
</evidence>
<protein>
    <recommendedName>
        <fullName evidence="17">Integral membrane protein</fullName>
    </recommendedName>
</protein>
<accession>A0A200J6N2</accession>